<dbReference type="InterPro" id="IPR003653">
    <property type="entry name" value="Peptidase_C48_C"/>
</dbReference>
<keyword evidence="2" id="KW-0645">Protease</keyword>
<evidence type="ECO:0000259" key="4">
    <source>
        <dbReference type="Pfam" id="PF02902"/>
    </source>
</evidence>
<reference evidence="5" key="2">
    <citation type="submission" date="2018-05" db="EMBL/GenBank/DDBJ databases">
        <title>OpunRS2 (Oryza punctata Reference Sequence Version 2).</title>
        <authorList>
            <person name="Zhang J."/>
            <person name="Kudrna D."/>
            <person name="Lee S."/>
            <person name="Talag J."/>
            <person name="Welchert J."/>
            <person name="Wing R.A."/>
        </authorList>
    </citation>
    <scope>NUCLEOTIDE SEQUENCE [LARGE SCALE GENOMIC DNA]</scope>
</reference>
<proteinExistence type="inferred from homology"/>
<dbReference type="Proteomes" id="UP000026962">
    <property type="component" value="Chromosome 2"/>
</dbReference>
<dbReference type="HOGENOM" id="CLU_961028_0_0_1"/>
<dbReference type="AlphaFoldDB" id="A0A0E0K1M4"/>
<keyword evidence="3" id="KW-0378">Hydrolase</keyword>
<dbReference type="SUPFAM" id="SSF54001">
    <property type="entry name" value="Cysteine proteinases"/>
    <property type="match status" value="1"/>
</dbReference>
<evidence type="ECO:0000256" key="1">
    <source>
        <dbReference type="ARBA" id="ARBA00005234"/>
    </source>
</evidence>
<evidence type="ECO:0000256" key="2">
    <source>
        <dbReference type="ARBA" id="ARBA00022670"/>
    </source>
</evidence>
<evidence type="ECO:0000256" key="3">
    <source>
        <dbReference type="ARBA" id="ARBA00022801"/>
    </source>
</evidence>
<evidence type="ECO:0000313" key="6">
    <source>
        <dbReference type="Proteomes" id="UP000026962"/>
    </source>
</evidence>
<keyword evidence="6" id="KW-1185">Reference proteome</keyword>
<feature type="domain" description="Ubiquitin-like protease family profile" evidence="4">
    <location>
        <begin position="171"/>
        <end position="224"/>
    </location>
</feature>
<evidence type="ECO:0000313" key="5">
    <source>
        <dbReference type="EnsemblPlants" id="OPUNC02G19830.1"/>
    </source>
</evidence>
<comment type="similarity">
    <text evidence="1">Belongs to the peptidase C48 family.</text>
</comment>
<sequence>MSYWNEINVNSWLKFDRKGALDVGKLVLVIADLEEIKEEIEQPTNVDLIMNQLLQIQKSCQFLDKKISTKLISIEGVCFENRRDIQEIKLNICTSRSQTTDKAVGPILNNRRKALTSRWKEPKTEDLSLTDEITIRYISKPLVQPKDAPAESKWLSGNWKMNGENKGTTSKRYREQRAQIAIKYFNHEMIFLPLNRNSDHWFVAVINGAKEKIQILHSLCMDKSNYAADKDLNNIKMSTLQNGRTRKSQHGLFAQCKCLNIRTGKRVILLVVWLVYAEVYGALEWKRFIP</sequence>
<reference evidence="5" key="1">
    <citation type="submission" date="2015-04" db="UniProtKB">
        <authorList>
            <consortium name="EnsemblPlants"/>
        </authorList>
    </citation>
    <scope>IDENTIFICATION</scope>
</reference>
<dbReference type="Pfam" id="PF02902">
    <property type="entry name" value="Peptidase_C48"/>
    <property type="match status" value="1"/>
</dbReference>
<dbReference type="Gene3D" id="3.30.310.130">
    <property type="entry name" value="Ubiquitin-related"/>
    <property type="match status" value="1"/>
</dbReference>
<protein>
    <recommendedName>
        <fullName evidence="4">Ubiquitin-like protease family profile domain-containing protein</fullName>
    </recommendedName>
</protein>
<dbReference type="GO" id="GO:0008234">
    <property type="term" value="F:cysteine-type peptidase activity"/>
    <property type="evidence" value="ECO:0007669"/>
    <property type="project" value="InterPro"/>
</dbReference>
<dbReference type="STRING" id="4537.A0A0E0K1M4"/>
<dbReference type="GO" id="GO:0006508">
    <property type="term" value="P:proteolysis"/>
    <property type="evidence" value="ECO:0007669"/>
    <property type="project" value="UniProtKB-KW"/>
</dbReference>
<dbReference type="EnsemblPlants" id="OPUNC02G19830.1">
    <property type="protein sequence ID" value="OPUNC02G19830.1"/>
    <property type="gene ID" value="OPUNC02G19830"/>
</dbReference>
<name>A0A0E0K1M4_ORYPU</name>
<dbReference type="Gramene" id="OPUNC02G19830.1">
    <property type="protein sequence ID" value="OPUNC02G19830.1"/>
    <property type="gene ID" value="OPUNC02G19830"/>
</dbReference>
<accession>A0A0E0K1M4</accession>
<organism evidence="5">
    <name type="scientific">Oryza punctata</name>
    <name type="common">Red rice</name>
    <dbReference type="NCBI Taxonomy" id="4537"/>
    <lineage>
        <taxon>Eukaryota</taxon>
        <taxon>Viridiplantae</taxon>
        <taxon>Streptophyta</taxon>
        <taxon>Embryophyta</taxon>
        <taxon>Tracheophyta</taxon>
        <taxon>Spermatophyta</taxon>
        <taxon>Magnoliopsida</taxon>
        <taxon>Liliopsida</taxon>
        <taxon>Poales</taxon>
        <taxon>Poaceae</taxon>
        <taxon>BOP clade</taxon>
        <taxon>Oryzoideae</taxon>
        <taxon>Oryzeae</taxon>
        <taxon>Oryzinae</taxon>
        <taxon>Oryza</taxon>
    </lineage>
</organism>
<dbReference type="InterPro" id="IPR038765">
    <property type="entry name" value="Papain-like_cys_pep_sf"/>
</dbReference>